<reference evidence="2" key="1">
    <citation type="submission" date="2021-08" db="EMBL/GenBank/DDBJ databases">
        <title>Chromosome-Level Trichoderma cornu-damae using Hi-C Data.</title>
        <authorList>
            <person name="Kim C.S."/>
        </authorList>
    </citation>
    <scope>NUCLEOTIDE SEQUENCE</scope>
    <source>
        <strain evidence="2">KA19-0412C</strain>
    </source>
</reference>
<evidence type="ECO:0000313" key="2">
    <source>
        <dbReference type="EMBL" id="KAH6604536.1"/>
    </source>
</evidence>
<dbReference type="InterPro" id="IPR003848">
    <property type="entry name" value="DUF218"/>
</dbReference>
<name>A0A9P8TRR6_9HYPO</name>
<keyword evidence="3" id="KW-1185">Reference proteome</keyword>
<dbReference type="GO" id="GO:0005737">
    <property type="term" value="C:cytoplasm"/>
    <property type="evidence" value="ECO:0007669"/>
    <property type="project" value="TreeGrafter"/>
</dbReference>
<dbReference type="Pfam" id="PF02698">
    <property type="entry name" value="DUF218"/>
    <property type="match status" value="1"/>
</dbReference>
<organism evidence="2 3">
    <name type="scientific">Trichoderma cornu-damae</name>
    <dbReference type="NCBI Taxonomy" id="654480"/>
    <lineage>
        <taxon>Eukaryota</taxon>
        <taxon>Fungi</taxon>
        <taxon>Dikarya</taxon>
        <taxon>Ascomycota</taxon>
        <taxon>Pezizomycotina</taxon>
        <taxon>Sordariomycetes</taxon>
        <taxon>Hypocreomycetidae</taxon>
        <taxon>Hypocreales</taxon>
        <taxon>Hypocreaceae</taxon>
        <taxon>Trichoderma</taxon>
    </lineage>
</organism>
<proteinExistence type="predicted"/>
<sequence length="257" mass="27525">MAAPSHLIIVCCHSIWNGGPSGGASEDEWLIADFQRGETATFVEHIKAGIRCLAEDYDNAALVFSGGPTRKETSLSEAQSYADVASAHNFFNLVSYPQSAHFANPSPKILIEDRALDSYHNVLFSLTLFRTRFNAWPASITIVSHAFKKPRLVNGHCAAIGFPLGRTAFIGIDPPGMVSGENEAAIRGAAQAVEEWAADPHGRGEKLAGKRAARNPWGVWQGVFEETINDGAGRGGLVTTGIGGNETLVDDAPRPWA</sequence>
<evidence type="ECO:0000259" key="1">
    <source>
        <dbReference type="Pfam" id="PF02698"/>
    </source>
</evidence>
<dbReference type="OrthoDB" id="4347at2759"/>
<comment type="caution">
    <text evidence="2">The sequence shown here is derived from an EMBL/GenBank/DDBJ whole genome shotgun (WGS) entry which is preliminary data.</text>
</comment>
<dbReference type="InterPro" id="IPR055323">
    <property type="entry name" value="C57A10.07/YOR238W"/>
</dbReference>
<protein>
    <recommendedName>
        <fullName evidence="1">DUF218 domain-containing protein</fullName>
    </recommendedName>
</protein>
<dbReference type="CDD" id="cd06259">
    <property type="entry name" value="YdcF-like"/>
    <property type="match status" value="1"/>
</dbReference>
<dbReference type="PANTHER" id="PTHR28110">
    <property type="entry name" value="TRANSMEMBRANE PROTEIN"/>
    <property type="match status" value="1"/>
</dbReference>
<accession>A0A9P8TRR6</accession>
<dbReference type="Proteomes" id="UP000827724">
    <property type="component" value="Unassembled WGS sequence"/>
</dbReference>
<feature type="domain" description="DUF218" evidence="1">
    <location>
        <begin position="40"/>
        <end position="154"/>
    </location>
</feature>
<dbReference type="AlphaFoldDB" id="A0A9P8TRR6"/>
<gene>
    <name evidence="2" type="ORF">Trco_006243</name>
</gene>
<evidence type="ECO:0000313" key="3">
    <source>
        <dbReference type="Proteomes" id="UP000827724"/>
    </source>
</evidence>
<dbReference type="PANTHER" id="PTHR28110:SF1">
    <property type="entry name" value="TRANSMEMBRANE PROTEIN"/>
    <property type="match status" value="1"/>
</dbReference>
<dbReference type="EMBL" id="JAIWOZ010000005">
    <property type="protein sequence ID" value="KAH6604536.1"/>
    <property type="molecule type" value="Genomic_DNA"/>
</dbReference>